<dbReference type="PROSITE" id="PS50937">
    <property type="entry name" value="HTH_MERR_2"/>
    <property type="match status" value="1"/>
</dbReference>
<dbReference type="InterPro" id="IPR036724">
    <property type="entry name" value="Cobalamin-bd_sf"/>
</dbReference>
<sequence length="297" mass="34095">MTYSIAEAERLTGIKAHTLRIWEKRYDFLVPERTDTNIRFFSDDQLRKLINVSILIQNKHRISTIARMDDDEINQTVSGILTSDDTSHDEIIKALVMSMLKLDEAEFNNIFNRQILKQGLVNTILHIIYPFLEQVGVLWGTNKVLPAQEHFTSNLIRQKLISAFESLPQPAPDAPKIVLFLLEDENHEIALLLGAFIAKDLGWKVYYLGQNVPSEDIATLVDYLNPRLLMTMFIIPRPKKRDDSFCEMLVEKNMTLLYGGNPKSFPCTMASENFVAIKNPNHFIDFLNHSLATMKEV</sequence>
<dbReference type="SMART" id="SM00422">
    <property type="entry name" value="HTH_MERR"/>
    <property type="match status" value="1"/>
</dbReference>
<evidence type="ECO:0000313" key="2">
    <source>
        <dbReference type="EMBL" id="MFD1314731.1"/>
    </source>
</evidence>
<proteinExistence type="predicted"/>
<dbReference type="RefSeq" id="WP_377176618.1">
    <property type="nucleotide sequence ID" value="NZ_JBHTMY010000002.1"/>
</dbReference>
<dbReference type="InterPro" id="IPR000551">
    <property type="entry name" value="MerR-type_HTH_dom"/>
</dbReference>
<accession>A0ABW3Y0L2</accession>
<dbReference type="CDD" id="cd01104">
    <property type="entry name" value="HTH_MlrA-CarA"/>
    <property type="match status" value="1"/>
</dbReference>
<dbReference type="Gene3D" id="3.40.50.280">
    <property type="entry name" value="Cobalamin-binding domain"/>
    <property type="match status" value="1"/>
</dbReference>
<dbReference type="Pfam" id="PF02607">
    <property type="entry name" value="B12-binding_2"/>
    <property type="match status" value="1"/>
</dbReference>
<comment type="caution">
    <text evidence="2">The sequence shown here is derived from an EMBL/GenBank/DDBJ whole genome shotgun (WGS) entry which is preliminary data.</text>
</comment>
<dbReference type="SUPFAM" id="SSF52242">
    <property type="entry name" value="Cobalamin (vitamin B12)-binding domain"/>
    <property type="match status" value="1"/>
</dbReference>
<dbReference type="Pfam" id="PF13411">
    <property type="entry name" value="MerR_1"/>
    <property type="match status" value="1"/>
</dbReference>
<evidence type="ECO:0000259" key="1">
    <source>
        <dbReference type="PROSITE" id="PS50937"/>
    </source>
</evidence>
<name>A0ABW3Y0L2_9FLAO</name>
<evidence type="ECO:0000313" key="3">
    <source>
        <dbReference type="Proteomes" id="UP001597201"/>
    </source>
</evidence>
<dbReference type="Gene3D" id="1.10.1240.10">
    <property type="entry name" value="Methionine synthase domain"/>
    <property type="match status" value="1"/>
</dbReference>
<protein>
    <submittedName>
        <fullName evidence="2">MerR family transcriptional regulator</fullName>
    </submittedName>
</protein>
<dbReference type="EMBL" id="JBHTMY010000002">
    <property type="protein sequence ID" value="MFD1314731.1"/>
    <property type="molecule type" value="Genomic_DNA"/>
</dbReference>
<dbReference type="SUPFAM" id="SSF46955">
    <property type="entry name" value="Putative DNA-binding domain"/>
    <property type="match status" value="1"/>
</dbReference>
<organism evidence="2 3">
    <name type="scientific">Namhaeicola litoreus</name>
    <dbReference type="NCBI Taxonomy" id="1052145"/>
    <lineage>
        <taxon>Bacteria</taxon>
        <taxon>Pseudomonadati</taxon>
        <taxon>Bacteroidota</taxon>
        <taxon>Flavobacteriia</taxon>
        <taxon>Flavobacteriales</taxon>
        <taxon>Flavobacteriaceae</taxon>
        <taxon>Namhaeicola</taxon>
    </lineage>
</organism>
<dbReference type="InterPro" id="IPR009061">
    <property type="entry name" value="DNA-bd_dom_put_sf"/>
</dbReference>
<gene>
    <name evidence="2" type="ORF">ACFQ39_03810</name>
</gene>
<dbReference type="Gene3D" id="1.10.1660.10">
    <property type="match status" value="1"/>
</dbReference>
<reference evidence="3" key="1">
    <citation type="journal article" date="2019" name="Int. J. Syst. Evol. Microbiol.">
        <title>The Global Catalogue of Microorganisms (GCM) 10K type strain sequencing project: providing services to taxonomists for standard genome sequencing and annotation.</title>
        <authorList>
            <consortium name="The Broad Institute Genomics Platform"/>
            <consortium name="The Broad Institute Genome Sequencing Center for Infectious Disease"/>
            <person name="Wu L."/>
            <person name="Ma J."/>
        </authorList>
    </citation>
    <scope>NUCLEOTIDE SEQUENCE [LARGE SCALE GENOMIC DNA]</scope>
    <source>
        <strain evidence="3">CCUG 61485</strain>
    </source>
</reference>
<feature type="domain" description="HTH merR-type" evidence="1">
    <location>
        <begin position="2"/>
        <end position="71"/>
    </location>
</feature>
<dbReference type="InterPro" id="IPR003759">
    <property type="entry name" value="Cbl-bd_cap"/>
</dbReference>
<dbReference type="Proteomes" id="UP001597201">
    <property type="component" value="Unassembled WGS sequence"/>
</dbReference>
<dbReference type="InterPro" id="IPR036594">
    <property type="entry name" value="Meth_synthase_dom"/>
</dbReference>
<keyword evidence="3" id="KW-1185">Reference proteome</keyword>